<dbReference type="EMBL" id="BMHY01000006">
    <property type="protein sequence ID" value="GGG75362.1"/>
    <property type="molecule type" value="Genomic_DNA"/>
</dbReference>
<name>A0A917HDS1_9BACL</name>
<gene>
    <name evidence="2" type="ORF">GCM10010918_34500</name>
</gene>
<proteinExistence type="predicted"/>
<keyword evidence="1" id="KW-0472">Membrane</keyword>
<organism evidence="2 3">
    <name type="scientific">Paenibacillus radicis</name>
    <name type="common">ex Gao et al. 2016</name>
    <dbReference type="NCBI Taxonomy" id="1737354"/>
    <lineage>
        <taxon>Bacteria</taxon>
        <taxon>Bacillati</taxon>
        <taxon>Bacillota</taxon>
        <taxon>Bacilli</taxon>
        <taxon>Bacillales</taxon>
        <taxon>Paenibacillaceae</taxon>
        <taxon>Paenibacillus</taxon>
    </lineage>
</organism>
<sequence>MRLHGAKVASQKSEAASLIGILGVSSVSSLLQYLLIMDRTINEPGSQNSEPDFAVGTTLGTAKLINELNFAIRELRFMNNEI</sequence>
<evidence type="ECO:0000313" key="3">
    <source>
        <dbReference type="Proteomes" id="UP000600247"/>
    </source>
</evidence>
<evidence type="ECO:0000256" key="1">
    <source>
        <dbReference type="SAM" id="Phobius"/>
    </source>
</evidence>
<dbReference type="Proteomes" id="UP000600247">
    <property type="component" value="Unassembled WGS sequence"/>
</dbReference>
<reference evidence="2 3" key="1">
    <citation type="journal article" date="2014" name="Int. J. Syst. Evol. Microbiol.">
        <title>Complete genome sequence of Corynebacterium casei LMG S-19264T (=DSM 44701T), isolated from a smear-ripened cheese.</title>
        <authorList>
            <consortium name="US DOE Joint Genome Institute (JGI-PGF)"/>
            <person name="Walter F."/>
            <person name="Albersmeier A."/>
            <person name="Kalinowski J."/>
            <person name="Ruckert C."/>
        </authorList>
    </citation>
    <scope>NUCLEOTIDE SEQUENCE [LARGE SCALE GENOMIC DNA]</scope>
    <source>
        <strain evidence="2 3">CGMCC 1.15286</strain>
    </source>
</reference>
<feature type="transmembrane region" description="Helical" evidence="1">
    <location>
        <begin position="15"/>
        <end position="36"/>
    </location>
</feature>
<keyword evidence="1" id="KW-1133">Transmembrane helix</keyword>
<evidence type="ECO:0000313" key="2">
    <source>
        <dbReference type="EMBL" id="GGG75362.1"/>
    </source>
</evidence>
<comment type="caution">
    <text evidence="2">The sequence shown here is derived from an EMBL/GenBank/DDBJ whole genome shotgun (WGS) entry which is preliminary data.</text>
</comment>
<keyword evidence="1" id="KW-0812">Transmembrane</keyword>
<protein>
    <submittedName>
        <fullName evidence="2">Uncharacterized protein</fullName>
    </submittedName>
</protein>
<accession>A0A917HDS1</accession>
<keyword evidence="3" id="KW-1185">Reference proteome</keyword>
<dbReference type="AlphaFoldDB" id="A0A917HDS1"/>